<keyword evidence="2" id="KW-0732">Signal</keyword>
<reference evidence="4" key="1">
    <citation type="submission" date="2014-10" db="EMBL/GenBank/DDBJ databases">
        <authorList>
            <person name="King R."/>
        </authorList>
    </citation>
    <scope>NUCLEOTIDE SEQUENCE [LARGE SCALE GENOMIC DNA]</scope>
    <source>
        <strain evidence="4">A3/5</strain>
    </source>
</reference>
<sequence>MALVLLSSSLVYVVAIKIPTEVAIGFKPMQELWRRQVLLEMLQCSVHSFLNQIGLAQHEATASELQRAFYLLRCLVTLLSESSYFTRISKSRCHVFKGSFLICVFLLSGVTAVLDSMLCPGLVSIGFSGQEQSTLAGCL</sequence>
<protein>
    <submittedName>
        <fullName evidence="3">Uncharacterized protein</fullName>
    </submittedName>
</protein>
<feature type="transmembrane region" description="Helical" evidence="1">
    <location>
        <begin position="98"/>
        <end position="118"/>
    </location>
</feature>
<dbReference type="Proteomes" id="UP000245910">
    <property type="component" value="Chromosome II"/>
</dbReference>
<keyword evidence="1" id="KW-0472">Membrane</keyword>
<evidence type="ECO:0000256" key="1">
    <source>
        <dbReference type="SAM" id="Phobius"/>
    </source>
</evidence>
<accession>A0A2L2T4Q8</accession>
<proteinExistence type="predicted"/>
<dbReference type="AlphaFoldDB" id="A0A2L2T4Q8"/>
<feature type="signal peptide" evidence="2">
    <location>
        <begin position="1"/>
        <end position="15"/>
    </location>
</feature>
<name>A0A2L2T4Q8_9HYPO</name>
<evidence type="ECO:0000313" key="3">
    <source>
        <dbReference type="EMBL" id="CEI62673.1"/>
    </source>
</evidence>
<keyword evidence="4" id="KW-1185">Reference proteome</keyword>
<evidence type="ECO:0000256" key="2">
    <source>
        <dbReference type="SAM" id="SignalP"/>
    </source>
</evidence>
<keyword evidence="1" id="KW-1133">Transmembrane helix</keyword>
<evidence type="ECO:0000313" key="4">
    <source>
        <dbReference type="Proteomes" id="UP000245910"/>
    </source>
</evidence>
<dbReference type="EMBL" id="LN649230">
    <property type="protein sequence ID" value="CEI62673.1"/>
    <property type="molecule type" value="Genomic_DNA"/>
</dbReference>
<keyword evidence="1" id="KW-0812">Transmembrane</keyword>
<organism evidence="3 4">
    <name type="scientific">Fusarium venenatum</name>
    <dbReference type="NCBI Taxonomy" id="56646"/>
    <lineage>
        <taxon>Eukaryota</taxon>
        <taxon>Fungi</taxon>
        <taxon>Dikarya</taxon>
        <taxon>Ascomycota</taxon>
        <taxon>Pezizomycotina</taxon>
        <taxon>Sordariomycetes</taxon>
        <taxon>Hypocreomycetidae</taxon>
        <taxon>Hypocreales</taxon>
        <taxon>Nectriaceae</taxon>
        <taxon>Fusarium</taxon>
    </lineage>
</organism>
<feature type="chain" id="PRO_5014888801" evidence="2">
    <location>
        <begin position="16"/>
        <end position="139"/>
    </location>
</feature>